<reference evidence="1 2" key="1">
    <citation type="journal article" date="2009" name="Stand. Genomic Sci.">
        <title>Complete genome sequence of Desulfotomaculum acetoxidans type strain (5575).</title>
        <authorList>
            <person name="Spring S."/>
            <person name="Lapidus A."/>
            <person name="Schroder M."/>
            <person name="Gleim D."/>
            <person name="Sims D."/>
            <person name="Meincke L."/>
            <person name="Glavina Del Rio T."/>
            <person name="Tice H."/>
            <person name="Copeland A."/>
            <person name="Cheng J.F."/>
            <person name="Lucas S."/>
            <person name="Chen F."/>
            <person name="Nolan M."/>
            <person name="Bruce D."/>
            <person name="Goodwin L."/>
            <person name="Pitluck S."/>
            <person name="Ivanova N."/>
            <person name="Mavromatis K."/>
            <person name="Mikhailova N."/>
            <person name="Pati A."/>
            <person name="Chen A."/>
            <person name="Palaniappan K."/>
            <person name="Land M."/>
            <person name="Hauser L."/>
            <person name="Chang Y.J."/>
            <person name="Jeffries C.D."/>
            <person name="Chain P."/>
            <person name="Saunders E."/>
            <person name="Brettin T."/>
            <person name="Detter J.C."/>
            <person name="Goker M."/>
            <person name="Bristow J."/>
            <person name="Eisen J.A."/>
            <person name="Markowitz V."/>
            <person name="Hugenholtz P."/>
            <person name="Kyrpides N.C."/>
            <person name="Klenk H.P."/>
            <person name="Han C."/>
        </authorList>
    </citation>
    <scope>NUCLEOTIDE SEQUENCE [LARGE SCALE GENOMIC DNA]</scope>
    <source>
        <strain evidence="2">ATCC 49208 / DSM 771 / VKM B-1644</strain>
    </source>
</reference>
<proteinExistence type="predicted"/>
<dbReference type="Proteomes" id="UP000002217">
    <property type="component" value="Chromosome"/>
</dbReference>
<protein>
    <submittedName>
        <fullName evidence="1">Uncharacterized protein</fullName>
    </submittedName>
</protein>
<sequence length="329" mass="37986">MEVRDSCSIRPKKLKRVVIKEELTALTGDIVKAIILNQFIYWSERVQDFDKFISEERSRAEQAGTEINIEYTKGWIYKSAEELSEETMLKMSASSMRKHLKELIDKGWLLERTNPFHKWDRTKQYRVDLLKIQNDLWDLGYVLQDYKIPFFKTETPFSKSENAFSKIENGVSNLENPNSETKNQTAKNRKAIPEITTEITNKEKISIYPAETFTDGLTDEENLKPPNSQIDYRVDTELPLHFSNTEELLAELVNRTGASKEQVCRAVQRTKEFEAQGKVKKSFMGLLFSVIETIKTEDTAKGLTSEIKEGNSAAASEKQKRLLESLYMN</sequence>
<gene>
    <name evidence="1" type="ordered locus">Dtox_1403</name>
</gene>
<organism evidence="1 2">
    <name type="scientific">Desulfofarcimen acetoxidans (strain ATCC 49208 / DSM 771 / KCTC 5769 / VKM B-1644 / 5575)</name>
    <name type="common">Desulfotomaculum acetoxidans</name>
    <dbReference type="NCBI Taxonomy" id="485916"/>
    <lineage>
        <taxon>Bacteria</taxon>
        <taxon>Bacillati</taxon>
        <taxon>Bacillota</taxon>
        <taxon>Clostridia</taxon>
        <taxon>Eubacteriales</taxon>
        <taxon>Peptococcaceae</taxon>
        <taxon>Desulfofarcimen</taxon>
    </lineage>
</organism>
<accession>C8W6I9</accession>
<keyword evidence="2" id="KW-1185">Reference proteome</keyword>
<evidence type="ECO:0000313" key="2">
    <source>
        <dbReference type="Proteomes" id="UP000002217"/>
    </source>
</evidence>
<dbReference type="eggNOG" id="COG3935">
    <property type="taxonomic scope" value="Bacteria"/>
</dbReference>
<dbReference type="STRING" id="485916.Dtox_1403"/>
<dbReference type="HOGENOM" id="CLU_843924_0_0_9"/>
<dbReference type="AlphaFoldDB" id="C8W6I9"/>
<evidence type="ECO:0000313" key="1">
    <source>
        <dbReference type="EMBL" id="ACV62278.1"/>
    </source>
</evidence>
<dbReference type="EMBL" id="CP001720">
    <property type="protein sequence ID" value="ACV62278.1"/>
    <property type="molecule type" value="Genomic_DNA"/>
</dbReference>
<name>C8W6I9_DESAS</name>
<dbReference type="KEGG" id="dae:Dtox_1403"/>